<dbReference type="InterPro" id="IPR029063">
    <property type="entry name" value="SAM-dependent_MTases_sf"/>
</dbReference>
<keyword evidence="3" id="KW-1185">Reference proteome</keyword>
<evidence type="ECO:0000313" key="3">
    <source>
        <dbReference type="Proteomes" id="UP001518976"/>
    </source>
</evidence>
<accession>A0ABS3X272</accession>
<organism evidence="2 3">
    <name type="scientific">Streptomyces spirodelae</name>
    <dbReference type="NCBI Taxonomy" id="2812904"/>
    <lineage>
        <taxon>Bacteria</taxon>
        <taxon>Bacillati</taxon>
        <taxon>Actinomycetota</taxon>
        <taxon>Actinomycetes</taxon>
        <taxon>Kitasatosporales</taxon>
        <taxon>Streptomycetaceae</taxon>
        <taxon>Streptomyces</taxon>
    </lineage>
</organism>
<evidence type="ECO:0000313" key="2">
    <source>
        <dbReference type="EMBL" id="MBO8189490.1"/>
    </source>
</evidence>
<name>A0ABS3X272_9ACTN</name>
<proteinExistence type="predicted"/>
<dbReference type="Proteomes" id="UP001518976">
    <property type="component" value="Unassembled WGS sequence"/>
</dbReference>
<keyword evidence="2" id="KW-0808">Transferase</keyword>
<dbReference type="RefSeq" id="WP_209268254.1">
    <property type="nucleotide sequence ID" value="NZ_JAFFZN010000036.1"/>
</dbReference>
<feature type="domain" description="Methyltransferase type 11" evidence="1">
    <location>
        <begin position="50"/>
        <end position="144"/>
    </location>
</feature>
<dbReference type="InterPro" id="IPR013216">
    <property type="entry name" value="Methyltransf_11"/>
</dbReference>
<protein>
    <submittedName>
        <fullName evidence="2">Methyltransferase domain-containing protein</fullName>
    </submittedName>
</protein>
<dbReference type="GO" id="GO:0032259">
    <property type="term" value="P:methylation"/>
    <property type="evidence" value="ECO:0007669"/>
    <property type="project" value="UniProtKB-KW"/>
</dbReference>
<dbReference type="InterPro" id="IPR052356">
    <property type="entry name" value="Thiol_S-MT"/>
</dbReference>
<dbReference type="GO" id="GO:0008168">
    <property type="term" value="F:methyltransferase activity"/>
    <property type="evidence" value="ECO:0007669"/>
    <property type="project" value="UniProtKB-KW"/>
</dbReference>
<dbReference type="SUPFAM" id="SSF53335">
    <property type="entry name" value="S-adenosyl-L-methionine-dependent methyltransferases"/>
    <property type="match status" value="1"/>
</dbReference>
<dbReference type="PANTHER" id="PTHR45036">
    <property type="entry name" value="METHYLTRANSFERASE LIKE 7B"/>
    <property type="match status" value="1"/>
</dbReference>
<dbReference type="PANTHER" id="PTHR45036:SF1">
    <property type="entry name" value="METHYLTRANSFERASE LIKE 7A"/>
    <property type="match status" value="1"/>
</dbReference>
<keyword evidence="2" id="KW-0489">Methyltransferase</keyword>
<evidence type="ECO:0000259" key="1">
    <source>
        <dbReference type="Pfam" id="PF08241"/>
    </source>
</evidence>
<dbReference type="Pfam" id="PF08241">
    <property type="entry name" value="Methyltransf_11"/>
    <property type="match status" value="1"/>
</dbReference>
<dbReference type="EMBL" id="JAFFZN010000036">
    <property type="protein sequence ID" value="MBO8189490.1"/>
    <property type="molecule type" value="Genomic_DNA"/>
</dbReference>
<dbReference type="Gene3D" id="3.40.50.150">
    <property type="entry name" value="Vaccinia Virus protein VP39"/>
    <property type="match status" value="1"/>
</dbReference>
<reference evidence="2 3" key="1">
    <citation type="submission" date="2021-02" db="EMBL/GenBank/DDBJ databases">
        <title>Streptomyces spirodelae sp. nov., isolated from duckweed.</title>
        <authorList>
            <person name="Saimee Y."/>
            <person name="Duangmal K."/>
        </authorList>
    </citation>
    <scope>NUCLEOTIDE SEQUENCE [LARGE SCALE GENOMIC DNA]</scope>
    <source>
        <strain evidence="2 3">DW4-2</strain>
    </source>
</reference>
<gene>
    <name evidence="2" type="ORF">JW592_29170</name>
</gene>
<sequence length="218" mass="23273">MDPDTAPPGRRELQHPRFARQYLGIAAEMDRRGGTAHRRQLLEGVSGRVLEVGAGQGRNFAHYPRTVTDLVALEPEDTLRAAARRAAAEARVPVTVVAGQAGELPAGDGTLDAVVFSLVLCSVSEPEAALAEAARVLRPGGQLRFYEHVRSLRRLGGLLQDAITPLWALAGGGCHPNRDTVATIRSAGFTVDRSDRFGFAPVAFMPPLAHVIGLATKE</sequence>
<comment type="caution">
    <text evidence="2">The sequence shown here is derived from an EMBL/GenBank/DDBJ whole genome shotgun (WGS) entry which is preliminary data.</text>
</comment>